<gene>
    <name evidence="1" type="ORF">Pr1d_51870</name>
</gene>
<organism evidence="1 2">
    <name type="scientific">Bythopirellula goksoeyrii</name>
    <dbReference type="NCBI Taxonomy" id="1400387"/>
    <lineage>
        <taxon>Bacteria</taxon>
        <taxon>Pseudomonadati</taxon>
        <taxon>Planctomycetota</taxon>
        <taxon>Planctomycetia</taxon>
        <taxon>Pirellulales</taxon>
        <taxon>Lacipirellulaceae</taxon>
        <taxon>Bythopirellula</taxon>
    </lineage>
</organism>
<proteinExistence type="predicted"/>
<evidence type="ECO:0000313" key="2">
    <source>
        <dbReference type="Proteomes" id="UP000323917"/>
    </source>
</evidence>
<dbReference type="EMBL" id="CP042913">
    <property type="protein sequence ID" value="QEG37839.1"/>
    <property type="molecule type" value="Genomic_DNA"/>
</dbReference>
<name>A0A5B9QIL0_9BACT</name>
<dbReference type="Proteomes" id="UP000323917">
    <property type="component" value="Chromosome"/>
</dbReference>
<dbReference type="KEGG" id="bgok:Pr1d_51870"/>
<sequence length="49" mass="5753">MRLKNFYNFHDWRDVTRYKTQLQDALHSTGSTRLPTVTLIRSVRSGPTS</sequence>
<evidence type="ECO:0000313" key="1">
    <source>
        <dbReference type="EMBL" id="QEG37839.1"/>
    </source>
</evidence>
<keyword evidence="2" id="KW-1185">Reference proteome</keyword>
<accession>A0A5B9QIL0</accession>
<dbReference type="AlphaFoldDB" id="A0A5B9QIL0"/>
<protein>
    <submittedName>
        <fullName evidence="1">Uncharacterized protein</fullName>
    </submittedName>
</protein>
<reference evidence="1 2" key="1">
    <citation type="submission" date="2019-08" db="EMBL/GenBank/DDBJ databases">
        <title>Deep-cultivation of Planctomycetes and their phenomic and genomic characterization uncovers novel biology.</title>
        <authorList>
            <person name="Wiegand S."/>
            <person name="Jogler M."/>
            <person name="Boedeker C."/>
            <person name="Pinto D."/>
            <person name="Vollmers J."/>
            <person name="Rivas-Marin E."/>
            <person name="Kohn T."/>
            <person name="Peeters S.H."/>
            <person name="Heuer A."/>
            <person name="Rast P."/>
            <person name="Oberbeckmann S."/>
            <person name="Bunk B."/>
            <person name="Jeske O."/>
            <person name="Meyerdierks A."/>
            <person name="Storesund J.E."/>
            <person name="Kallscheuer N."/>
            <person name="Luecker S."/>
            <person name="Lage O.M."/>
            <person name="Pohl T."/>
            <person name="Merkel B.J."/>
            <person name="Hornburger P."/>
            <person name="Mueller R.-W."/>
            <person name="Bruemmer F."/>
            <person name="Labrenz M."/>
            <person name="Spormann A.M."/>
            <person name="Op den Camp H."/>
            <person name="Overmann J."/>
            <person name="Amann R."/>
            <person name="Jetten M.S.M."/>
            <person name="Mascher T."/>
            <person name="Medema M.H."/>
            <person name="Devos D.P."/>
            <person name="Kaster A.-K."/>
            <person name="Ovreas L."/>
            <person name="Rohde M."/>
            <person name="Galperin M.Y."/>
            <person name="Jogler C."/>
        </authorList>
    </citation>
    <scope>NUCLEOTIDE SEQUENCE [LARGE SCALE GENOMIC DNA]</scope>
    <source>
        <strain evidence="1 2">Pr1d</strain>
    </source>
</reference>